<dbReference type="OrthoDB" id="2651421at2"/>
<gene>
    <name evidence="2" type="ORF">PBAT_13050</name>
</gene>
<sequence length="61" mass="6817">MSENKELKKVSLADAIRRKLDQKKQQSASGQTNTFQAGSAKQLKNQNNTKPTTQRRRAGNS</sequence>
<reference evidence="2 3" key="1">
    <citation type="submission" date="2016-03" db="EMBL/GenBank/DDBJ databases">
        <title>Draft genome sequence of Paenibacillus antarcticus CECT 5836.</title>
        <authorList>
            <person name="Shin S.-K."/>
            <person name="Yi H."/>
        </authorList>
    </citation>
    <scope>NUCLEOTIDE SEQUENCE [LARGE SCALE GENOMIC DNA]</scope>
    <source>
        <strain evidence="2 3">CECT 5836</strain>
    </source>
</reference>
<evidence type="ECO:0000256" key="1">
    <source>
        <dbReference type="SAM" id="MobiDB-lite"/>
    </source>
</evidence>
<comment type="caution">
    <text evidence="2">The sequence shown here is derived from an EMBL/GenBank/DDBJ whole genome shotgun (WGS) entry which is preliminary data.</text>
</comment>
<protein>
    <submittedName>
        <fullName evidence="2">Uncharacterized protein</fullName>
    </submittedName>
</protein>
<dbReference type="EMBL" id="LVJI01000016">
    <property type="protein sequence ID" value="OAB45822.1"/>
    <property type="molecule type" value="Genomic_DNA"/>
</dbReference>
<organism evidence="2 3">
    <name type="scientific">Paenibacillus antarcticus</name>
    <dbReference type="NCBI Taxonomy" id="253703"/>
    <lineage>
        <taxon>Bacteria</taxon>
        <taxon>Bacillati</taxon>
        <taxon>Bacillota</taxon>
        <taxon>Bacilli</taxon>
        <taxon>Bacillales</taxon>
        <taxon>Paenibacillaceae</taxon>
        <taxon>Paenibacillus</taxon>
    </lineage>
</organism>
<proteinExistence type="predicted"/>
<name>A0A168NI69_9BACL</name>
<feature type="compositionally biased region" description="Polar residues" evidence="1">
    <location>
        <begin position="25"/>
        <end position="52"/>
    </location>
</feature>
<dbReference type="RefSeq" id="WP_068650213.1">
    <property type="nucleotide sequence ID" value="NZ_CP043611.1"/>
</dbReference>
<dbReference type="Proteomes" id="UP000077355">
    <property type="component" value="Unassembled WGS sequence"/>
</dbReference>
<evidence type="ECO:0000313" key="3">
    <source>
        <dbReference type="Proteomes" id="UP000077355"/>
    </source>
</evidence>
<feature type="region of interest" description="Disordered" evidence="1">
    <location>
        <begin position="18"/>
        <end position="61"/>
    </location>
</feature>
<evidence type="ECO:0000313" key="2">
    <source>
        <dbReference type="EMBL" id="OAB45822.1"/>
    </source>
</evidence>
<keyword evidence="3" id="KW-1185">Reference proteome</keyword>
<accession>A0A168NI69</accession>
<dbReference type="AlphaFoldDB" id="A0A168NI69"/>